<dbReference type="InterPro" id="IPR024079">
    <property type="entry name" value="MetalloPept_cat_dom_sf"/>
</dbReference>
<dbReference type="PANTHER" id="PTHR11733">
    <property type="entry name" value="ZINC METALLOPROTEASE FAMILY M13 NEPRILYSIN-RELATED"/>
    <property type="match status" value="1"/>
</dbReference>
<comment type="similarity">
    <text evidence="2">Belongs to the peptidase M13 family.</text>
</comment>
<dbReference type="GO" id="GO:0016485">
    <property type="term" value="P:protein processing"/>
    <property type="evidence" value="ECO:0007669"/>
    <property type="project" value="TreeGrafter"/>
</dbReference>
<keyword evidence="11" id="KW-1185">Reference proteome</keyword>
<reference evidence="10 11" key="1">
    <citation type="journal article" date="2021" name="Elife">
        <title>Chloroplast acquisition without the gene transfer in kleptoplastic sea slugs, Plakobranchus ocellatus.</title>
        <authorList>
            <person name="Maeda T."/>
            <person name="Takahashi S."/>
            <person name="Yoshida T."/>
            <person name="Shimamura S."/>
            <person name="Takaki Y."/>
            <person name="Nagai Y."/>
            <person name="Toyoda A."/>
            <person name="Suzuki Y."/>
            <person name="Arimoto A."/>
            <person name="Ishii H."/>
            <person name="Satoh N."/>
            <person name="Nishiyama T."/>
            <person name="Hasebe M."/>
            <person name="Maruyama T."/>
            <person name="Minagawa J."/>
            <person name="Obokata J."/>
            <person name="Shigenobu S."/>
        </authorList>
    </citation>
    <scope>NUCLEOTIDE SEQUENCE [LARGE SCALE GENOMIC DNA]</scope>
</reference>
<dbReference type="Pfam" id="PF01431">
    <property type="entry name" value="Peptidase_M13"/>
    <property type="match status" value="2"/>
</dbReference>
<evidence type="ECO:0000256" key="5">
    <source>
        <dbReference type="ARBA" id="ARBA00022801"/>
    </source>
</evidence>
<dbReference type="PRINTS" id="PR00786">
    <property type="entry name" value="NEPRILYSIN"/>
</dbReference>
<keyword evidence="6" id="KW-0862">Zinc</keyword>
<dbReference type="GO" id="GO:0004222">
    <property type="term" value="F:metalloendopeptidase activity"/>
    <property type="evidence" value="ECO:0007669"/>
    <property type="project" value="InterPro"/>
</dbReference>
<keyword evidence="7" id="KW-0482">Metalloprotease</keyword>
<comment type="caution">
    <text evidence="10">The sequence shown here is derived from an EMBL/GenBank/DDBJ whole genome shotgun (WGS) entry which is preliminary data.</text>
</comment>
<keyword evidence="4" id="KW-0479">Metal-binding</keyword>
<sequence>MNVMVDNLMTAFYELLEDATWMGDETKAEAHEKLAAMGRKIGYPDYGFSDEEIEEKYKSLVMTPDNLYENLDILFRKKSKKPLNNTIESMNKTTWPKPTFLVNAFYLPRKNYIVFPAGILQPPVFSESFPDSINYGAIGTIIGHEITHGFDTKGERLGALQSTFYFIVLNFFHLRILCFKINGITTQQENVADNGGLKEGYRAYKKMTTGKEDAKFLPGLNLTHDQLFFLAFAQRACWKATKANAIAHVLSSKHAPN</sequence>
<evidence type="ECO:0000256" key="1">
    <source>
        <dbReference type="ARBA" id="ARBA00001947"/>
    </source>
</evidence>
<feature type="domain" description="Peptidase M13 C-terminal" evidence="8">
    <location>
        <begin position="180"/>
        <end position="257"/>
    </location>
</feature>
<dbReference type="InterPro" id="IPR018497">
    <property type="entry name" value="Peptidase_M13_C"/>
</dbReference>
<dbReference type="AlphaFoldDB" id="A0AAV4CPH3"/>
<dbReference type="PROSITE" id="PS51885">
    <property type="entry name" value="NEPRILYSIN"/>
    <property type="match status" value="1"/>
</dbReference>
<dbReference type="EMBL" id="BLXT01006832">
    <property type="protein sequence ID" value="GFO33764.1"/>
    <property type="molecule type" value="Genomic_DNA"/>
</dbReference>
<protein>
    <submittedName>
        <fullName evidence="10">Endothelin-converting enzyme-like 1</fullName>
    </submittedName>
</protein>
<evidence type="ECO:0000256" key="6">
    <source>
        <dbReference type="ARBA" id="ARBA00022833"/>
    </source>
</evidence>
<dbReference type="Pfam" id="PF05649">
    <property type="entry name" value="Peptidase_M13_N"/>
    <property type="match status" value="1"/>
</dbReference>
<keyword evidence="5" id="KW-0378">Hydrolase</keyword>
<evidence type="ECO:0000256" key="4">
    <source>
        <dbReference type="ARBA" id="ARBA00022723"/>
    </source>
</evidence>
<keyword evidence="3" id="KW-0645">Protease</keyword>
<dbReference type="InterPro" id="IPR008753">
    <property type="entry name" value="Peptidase_M13_N"/>
</dbReference>
<accession>A0AAV4CPH3</accession>
<evidence type="ECO:0000256" key="7">
    <source>
        <dbReference type="ARBA" id="ARBA00023049"/>
    </source>
</evidence>
<proteinExistence type="inferred from homology"/>
<evidence type="ECO:0000256" key="3">
    <source>
        <dbReference type="ARBA" id="ARBA00022670"/>
    </source>
</evidence>
<dbReference type="GO" id="GO:0005886">
    <property type="term" value="C:plasma membrane"/>
    <property type="evidence" value="ECO:0007669"/>
    <property type="project" value="TreeGrafter"/>
</dbReference>
<dbReference type="CDD" id="cd08662">
    <property type="entry name" value="M13"/>
    <property type="match status" value="1"/>
</dbReference>
<dbReference type="Proteomes" id="UP000735302">
    <property type="component" value="Unassembled WGS sequence"/>
</dbReference>
<name>A0AAV4CPH3_9GAST</name>
<feature type="domain" description="Peptidase M13 N-terminal" evidence="9">
    <location>
        <begin position="1"/>
        <end position="44"/>
    </location>
</feature>
<evidence type="ECO:0000259" key="9">
    <source>
        <dbReference type="Pfam" id="PF05649"/>
    </source>
</evidence>
<evidence type="ECO:0000256" key="2">
    <source>
        <dbReference type="ARBA" id="ARBA00007357"/>
    </source>
</evidence>
<dbReference type="GO" id="GO:0046872">
    <property type="term" value="F:metal ion binding"/>
    <property type="evidence" value="ECO:0007669"/>
    <property type="project" value="UniProtKB-KW"/>
</dbReference>
<evidence type="ECO:0000313" key="10">
    <source>
        <dbReference type="EMBL" id="GFO33764.1"/>
    </source>
</evidence>
<evidence type="ECO:0000259" key="8">
    <source>
        <dbReference type="Pfam" id="PF01431"/>
    </source>
</evidence>
<comment type="cofactor">
    <cofactor evidence="1">
        <name>Zn(2+)</name>
        <dbReference type="ChEBI" id="CHEBI:29105"/>
    </cofactor>
</comment>
<organism evidence="10 11">
    <name type="scientific">Plakobranchus ocellatus</name>
    <dbReference type="NCBI Taxonomy" id="259542"/>
    <lineage>
        <taxon>Eukaryota</taxon>
        <taxon>Metazoa</taxon>
        <taxon>Spiralia</taxon>
        <taxon>Lophotrochozoa</taxon>
        <taxon>Mollusca</taxon>
        <taxon>Gastropoda</taxon>
        <taxon>Heterobranchia</taxon>
        <taxon>Euthyneura</taxon>
        <taxon>Panpulmonata</taxon>
        <taxon>Sacoglossa</taxon>
        <taxon>Placobranchoidea</taxon>
        <taxon>Plakobranchidae</taxon>
        <taxon>Plakobranchus</taxon>
    </lineage>
</organism>
<dbReference type="PANTHER" id="PTHR11733:SF167">
    <property type="entry name" value="FI17812P1-RELATED"/>
    <property type="match status" value="1"/>
</dbReference>
<feature type="domain" description="Peptidase M13 C-terminal" evidence="8">
    <location>
        <begin position="103"/>
        <end position="158"/>
    </location>
</feature>
<dbReference type="InterPro" id="IPR000718">
    <property type="entry name" value="Peptidase_M13"/>
</dbReference>
<gene>
    <name evidence="10" type="ORF">PoB_006026900</name>
</gene>
<dbReference type="SUPFAM" id="SSF55486">
    <property type="entry name" value="Metalloproteases ('zincins'), catalytic domain"/>
    <property type="match status" value="1"/>
</dbReference>
<dbReference type="Gene3D" id="3.40.390.10">
    <property type="entry name" value="Collagenase (Catalytic Domain)"/>
    <property type="match status" value="2"/>
</dbReference>
<evidence type="ECO:0000313" key="11">
    <source>
        <dbReference type="Proteomes" id="UP000735302"/>
    </source>
</evidence>